<dbReference type="GO" id="GO:0008270">
    <property type="term" value="F:zinc ion binding"/>
    <property type="evidence" value="ECO:0007669"/>
    <property type="project" value="InterPro"/>
</dbReference>
<sequence length="596" mass="66736">MQVILKDMGFRLPAEKRAKRGSACTMCRKKKRRCDAIRPVCTLCIDGGEPAQCAYTTMRVTPRTPTLQRRIDDLETQIEILQAGLHAARIEPNPSTNRREVSRVAAPPAYLARTPSSRENFAWSPPPSTEGSLKAASHQTPGVPFPGQLEQSTGGISSLVGSWWSTDEPPPCGIIDTLIAIFKKQEHRHTHDPRPSEFYALLYDPGIDTGIHPALKNSIFLLACNRQLGPLAVLEPVFFRRTIHFLQEALARADRLLDFIEASFFLALYHAYKGRLLQATESLAATIQFAAACGLHVVRPPEWHPVNRPSLLPRTNSRAEIQRRIRIWWTLFTSNRVSSLSANVESAVDAGSIETVWEIPTNLDQLGLEHCHGTVSSLFLRGSHNTYVYNNTANAIRSKCVALAERAARLGFMAASASGNNRAFWEEFEIADYAIQRVTSSLPSIHEETRYEVEAAHMELQGSRMNHFAAVYHFLTCDATICLHSQLARAGSLTSREACLDACWRVMPMVRHMLEHDTARSAFQYLPMVWMRMFGTFCTEYDLHVAARDYDKAQFFIPELKALTMIIRAQGGPLTHSRIAALKSRSPSLQNEPGVF</sequence>
<dbReference type="SUPFAM" id="SSF57701">
    <property type="entry name" value="Zn2/Cys6 DNA-binding domain"/>
    <property type="match status" value="1"/>
</dbReference>
<dbReference type="HOGENOM" id="CLU_022337_0_0_1"/>
<dbReference type="Pfam" id="PF00172">
    <property type="entry name" value="Zn_clus"/>
    <property type="match status" value="1"/>
</dbReference>
<dbReference type="Gene3D" id="4.10.240.10">
    <property type="entry name" value="Zn(2)-C6 fungal-type DNA-binding domain"/>
    <property type="match status" value="1"/>
</dbReference>
<organism evidence="8 9">
    <name type="scientific">Botryobasidium botryosum (strain FD-172 SS1)</name>
    <dbReference type="NCBI Taxonomy" id="930990"/>
    <lineage>
        <taxon>Eukaryota</taxon>
        <taxon>Fungi</taxon>
        <taxon>Dikarya</taxon>
        <taxon>Basidiomycota</taxon>
        <taxon>Agaricomycotina</taxon>
        <taxon>Agaricomycetes</taxon>
        <taxon>Cantharellales</taxon>
        <taxon>Botryobasidiaceae</taxon>
        <taxon>Botryobasidium</taxon>
    </lineage>
</organism>
<keyword evidence="5" id="KW-0539">Nucleus</keyword>
<dbReference type="CDD" id="cd12148">
    <property type="entry name" value="fungal_TF_MHR"/>
    <property type="match status" value="1"/>
</dbReference>
<dbReference type="GO" id="GO:0000981">
    <property type="term" value="F:DNA-binding transcription factor activity, RNA polymerase II-specific"/>
    <property type="evidence" value="ECO:0007669"/>
    <property type="project" value="InterPro"/>
</dbReference>
<evidence type="ECO:0000256" key="3">
    <source>
        <dbReference type="ARBA" id="ARBA00023015"/>
    </source>
</evidence>
<dbReference type="GO" id="GO:0005634">
    <property type="term" value="C:nucleus"/>
    <property type="evidence" value="ECO:0007669"/>
    <property type="project" value="UniProtKB-SubCell"/>
</dbReference>
<feature type="domain" description="Zn(2)-C6 fungal-type" evidence="7">
    <location>
        <begin position="23"/>
        <end position="55"/>
    </location>
</feature>
<reference evidence="9" key="1">
    <citation type="journal article" date="2014" name="Proc. Natl. Acad. Sci. U.S.A.">
        <title>Extensive sampling of basidiomycete genomes demonstrates inadequacy of the white-rot/brown-rot paradigm for wood decay fungi.</title>
        <authorList>
            <person name="Riley R."/>
            <person name="Salamov A.A."/>
            <person name="Brown D.W."/>
            <person name="Nagy L.G."/>
            <person name="Floudas D."/>
            <person name="Held B.W."/>
            <person name="Levasseur A."/>
            <person name="Lombard V."/>
            <person name="Morin E."/>
            <person name="Otillar R."/>
            <person name="Lindquist E.A."/>
            <person name="Sun H."/>
            <person name="LaButti K.M."/>
            <person name="Schmutz J."/>
            <person name="Jabbour D."/>
            <person name="Luo H."/>
            <person name="Baker S.E."/>
            <person name="Pisabarro A.G."/>
            <person name="Walton J.D."/>
            <person name="Blanchette R.A."/>
            <person name="Henrissat B."/>
            <person name="Martin F."/>
            <person name="Cullen D."/>
            <person name="Hibbett D.S."/>
            <person name="Grigoriev I.V."/>
        </authorList>
    </citation>
    <scope>NUCLEOTIDE SEQUENCE [LARGE SCALE GENOMIC DNA]</scope>
    <source>
        <strain evidence="9">FD-172 SS1</strain>
    </source>
</reference>
<dbReference type="PANTHER" id="PTHR47338">
    <property type="entry name" value="ZN(II)2CYS6 TRANSCRIPTION FACTOR (EUROFUNG)-RELATED"/>
    <property type="match status" value="1"/>
</dbReference>
<keyword evidence="4" id="KW-0804">Transcription</keyword>
<evidence type="ECO:0000256" key="2">
    <source>
        <dbReference type="ARBA" id="ARBA00022723"/>
    </source>
</evidence>
<dbReference type="InterPro" id="IPR001138">
    <property type="entry name" value="Zn2Cys6_DnaBD"/>
</dbReference>
<dbReference type="PROSITE" id="PS00463">
    <property type="entry name" value="ZN2_CY6_FUNGAL_1"/>
    <property type="match status" value="1"/>
</dbReference>
<dbReference type="OrthoDB" id="39175at2759"/>
<dbReference type="InParanoid" id="A0A067NCP0"/>
<evidence type="ECO:0000313" key="9">
    <source>
        <dbReference type="Proteomes" id="UP000027195"/>
    </source>
</evidence>
<feature type="region of interest" description="Disordered" evidence="6">
    <location>
        <begin position="116"/>
        <end position="139"/>
    </location>
</feature>
<keyword evidence="3" id="KW-0805">Transcription regulation</keyword>
<name>A0A067NCP0_BOTB1</name>
<dbReference type="AlphaFoldDB" id="A0A067NCP0"/>
<evidence type="ECO:0000256" key="6">
    <source>
        <dbReference type="SAM" id="MobiDB-lite"/>
    </source>
</evidence>
<dbReference type="STRING" id="930990.A0A067NCP0"/>
<evidence type="ECO:0000259" key="7">
    <source>
        <dbReference type="PROSITE" id="PS50048"/>
    </source>
</evidence>
<dbReference type="InterPro" id="IPR036864">
    <property type="entry name" value="Zn2-C6_fun-type_DNA-bd_sf"/>
</dbReference>
<evidence type="ECO:0000256" key="4">
    <source>
        <dbReference type="ARBA" id="ARBA00023163"/>
    </source>
</evidence>
<dbReference type="InterPro" id="IPR050815">
    <property type="entry name" value="TF_fung"/>
</dbReference>
<dbReference type="PROSITE" id="PS50048">
    <property type="entry name" value="ZN2_CY6_FUNGAL_2"/>
    <property type="match status" value="1"/>
</dbReference>
<dbReference type="CDD" id="cd00067">
    <property type="entry name" value="GAL4"/>
    <property type="match status" value="1"/>
</dbReference>
<dbReference type="SMART" id="SM00066">
    <property type="entry name" value="GAL4"/>
    <property type="match status" value="1"/>
</dbReference>
<dbReference type="EMBL" id="KL198016">
    <property type="protein sequence ID" value="KDQ21561.1"/>
    <property type="molecule type" value="Genomic_DNA"/>
</dbReference>
<evidence type="ECO:0000256" key="1">
    <source>
        <dbReference type="ARBA" id="ARBA00004123"/>
    </source>
</evidence>
<dbReference type="PANTHER" id="PTHR47338:SF29">
    <property type="entry name" value="ZN(2)-C6 FUNGAL-TYPE DOMAIN-CONTAINING PROTEIN"/>
    <property type="match status" value="1"/>
</dbReference>
<dbReference type="Proteomes" id="UP000027195">
    <property type="component" value="Unassembled WGS sequence"/>
</dbReference>
<accession>A0A067NCP0</accession>
<protein>
    <recommendedName>
        <fullName evidence="7">Zn(2)-C6 fungal-type domain-containing protein</fullName>
    </recommendedName>
</protein>
<proteinExistence type="predicted"/>
<comment type="subcellular location">
    <subcellularLocation>
        <location evidence="1">Nucleus</location>
    </subcellularLocation>
</comment>
<keyword evidence="9" id="KW-1185">Reference proteome</keyword>
<evidence type="ECO:0000313" key="8">
    <source>
        <dbReference type="EMBL" id="KDQ21561.1"/>
    </source>
</evidence>
<keyword evidence="2" id="KW-0479">Metal-binding</keyword>
<evidence type="ECO:0000256" key="5">
    <source>
        <dbReference type="ARBA" id="ARBA00023242"/>
    </source>
</evidence>
<gene>
    <name evidence="8" type="ORF">BOTBODRAFT_206843</name>
</gene>